<feature type="region of interest" description="Disordered" evidence="1">
    <location>
        <begin position="125"/>
        <end position="162"/>
    </location>
</feature>
<gene>
    <name evidence="2" type="ORF">H6P81_016114</name>
</gene>
<feature type="region of interest" description="Disordered" evidence="1">
    <location>
        <begin position="196"/>
        <end position="255"/>
    </location>
</feature>
<accession>A0AAV7E952</accession>
<evidence type="ECO:0000256" key="1">
    <source>
        <dbReference type="SAM" id="MobiDB-lite"/>
    </source>
</evidence>
<reference evidence="2 3" key="1">
    <citation type="submission" date="2021-07" db="EMBL/GenBank/DDBJ databases">
        <title>The Aristolochia fimbriata genome: insights into angiosperm evolution, floral development and chemical biosynthesis.</title>
        <authorList>
            <person name="Jiao Y."/>
        </authorList>
    </citation>
    <scope>NUCLEOTIDE SEQUENCE [LARGE SCALE GENOMIC DNA]</scope>
    <source>
        <strain evidence="2">IBCAS-2021</strain>
        <tissue evidence="2">Leaf</tissue>
    </source>
</reference>
<sequence>MSGNANTSRRRRSEPSRDRQCRTLGSRAAAERATEDAPYLSRDGEGIRTTERARRSCCTFAEVEGHAAERVTEVALHLGRDVRGCITLSPEREFAQRSTRRRSCWTLAEAEDCAAERARRSRYTAAGKDGRTKTKGGARNRETRKTEKKVRPQCNRDRNEEDKHARAQAWKIRMHVCTIEAEADTRSCGCLTRRSKLSRDEGRDERRSPEGSTRSYNKGHDGKSHATKVALNAEVQMEAPEVTTKVAMESHNSCD</sequence>
<dbReference type="EMBL" id="JAINDJ010000006">
    <property type="protein sequence ID" value="KAG9444774.1"/>
    <property type="molecule type" value="Genomic_DNA"/>
</dbReference>
<feature type="compositionally biased region" description="Basic and acidic residues" evidence="1">
    <location>
        <begin position="197"/>
        <end position="209"/>
    </location>
</feature>
<keyword evidence="3" id="KW-1185">Reference proteome</keyword>
<feature type="region of interest" description="Disordered" evidence="1">
    <location>
        <begin position="1"/>
        <end position="46"/>
    </location>
</feature>
<evidence type="ECO:0000313" key="2">
    <source>
        <dbReference type="EMBL" id="KAG9444774.1"/>
    </source>
</evidence>
<proteinExistence type="predicted"/>
<dbReference type="AlphaFoldDB" id="A0AAV7E952"/>
<comment type="caution">
    <text evidence="2">The sequence shown here is derived from an EMBL/GenBank/DDBJ whole genome shotgun (WGS) entry which is preliminary data.</text>
</comment>
<name>A0AAV7E952_ARIFI</name>
<organism evidence="2 3">
    <name type="scientific">Aristolochia fimbriata</name>
    <name type="common">White veined hardy Dutchman's pipe vine</name>
    <dbReference type="NCBI Taxonomy" id="158543"/>
    <lineage>
        <taxon>Eukaryota</taxon>
        <taxon>Viridiplantae</taxon>
        <taxon>Streptophyta</taxon>
        <taxon>Embryophyta</taxon>
        <taxon>Tracheophyta</taxon>
        <taxon>Spermatophyta</taxon>
        <taxon>Magnoliopsida</taxon>
        <taxon>Magnoliidae</taxon>
        <taxon>Piperales</taxon>
        <taxon>Aristolochiaceae</taxon>
        <taxon>Aristolochia</taxon>
    </lineage>
</organism>
<dbReference type="Proteomes" id="UP000825729">
    <property type="component" value="Unassembled WGS sequence"/>
</dbReference>
<protein>
    <submittedName>
        <fullName evidence="2">Uncharacterized protein</fullName>
    </submittedName>
</protein>
<evidence type="ECO:0000313" key="3">
    <source>
        <dbReference type="Proteomes" id="UP000825729"/>
    </source>
</evidence>